<evidence type="ECO:0000256" key="1">
    <source>
        <dbReference type="SAM" id="SignalP"/>
    </source>
</evidence>
<dbReference type="Proteomes" id="UP001064933">
    <property type="component" value="Chromosome"/>
</dbReference>
<dbReference type="InterPro" id="IPR036374">
    <property type="entry name" value="OxRdtase_Mopterin-bd_sf"/>
</dbReference>
<accession>A0ABY6AYL7</accession>
<reference evidence="2" key="1">
    <citation type="submission" date="2022-10" db="EMBL/GenBank/DDBJ databases">
        <title>Characterization and whole genome sequencing of a new Roseateles species, isolated from fresh water.</title>
        <authorList>
            <person name="Guliayeva D.Y."/>
            <person name="Akhremchuk A.E."/>
            <person name="Sikolenko M.A."/>
            <person name="Valentovich L.N."/>
            <person name="Sidarenka A.V."/>
        </authorList>
    </citation>
    <scope>NUCLEOTIDE SEQUENCE</scope>
    <source>
        <strain evidence="2">BIM B-1768</strain>
    </source>
</reference>
<name>A0ABY6AYL7_9BURK</name>
<dbReference type="Gene3D" id="3.90.420.10">
    <property type="entry name" value="Oxidoreductase, molybdopterin-binding domain"/>
    <property type="match status" value="1"/>
</dbReference>
<evidence type="ECO:0000313" key="2">
    <source>
        <dbReference type="EMBL" id="UXH76398.1"/>
    </source>
</evidence>
<proteinExistence type="predicted"/>
<keyword evidence="1" id="KW-0732">Signal</keyword>
<evidence type="ECO:0008006" key="4">
    <source>
        <dbReference type="Google" id="ProtNLM"/>
    </source>
</evidence>
<keyword evidence="3" id="KW-1185">Reference proteome</keyword>
<dbReference type="RefSeq" id="WP_261756129.1">
    <property type="nucleotide sequence ID" value="NZ_CP104562.2"/>
</dbReference>
<dbReference type="EMBL" id="CP104562">
    <property type="protein sequence ID" value="UXH76398.1"/>
    <property type="molecule type" value="Genomic_DNA"/>
</dbReference>
<feature type="signal peptide" evidence="1">
    <location>
        <begin position="1"/>
        <end position="26"/>
    </location>
</feature>
<gene>
    <name evidence="2" type="ORF">N4261_15160</name>
</gene>
<sequence>MLPARRSALTGLLLCALSMSGSPVLADGTAPSPPLTAPTGPVVLSIGGALRHTNQGGRAEFDMAMLERLPQVSFRTQTPWYPTARKFTGPLLRDVLNLVGAQGQTIEAKAINDYKVILPVADIQRYDVIVARLIDDQPMPLRDKGPLFIIYPFDRHAELRNSVYYGRSAWQLKRLELR</sequence>
<feature type="chain" id="PRO_5046486809" description="Oxidoreductase molybdopterin-binding domain-containing protein" evidence="1">
    <location>
        <begin position="27"/>
        <end position="178"/>
    </location>
</feature>
<organism evidence="2 3">
    <name type="scientific">Roseateles amylovorans</name>
    <dbReference type="NCBI Taxonomy" id="2978473"/>
    <lineage>
        <taxon>Bacteria</taxon>
        <taxon>Pseudomonadati</taxon>
        <taxon>Pseudomonadota</taxon>
        <taxon>Betaproteobacteria</taxon>
        <taxon>Burkholderiales</taxon>
        <taxon>Sphaerotilaceae</taxon>
        <taxon>Roseateles</taxon>
    </lineage>
</organism>
<evidence type="ECO:0000313" key="3">
    <source>
        <dbReference type="Proteomes" id="UP001064933"/>
    </source>
</evidence>
<dbReference type="SUPFAM" id="SSF56524">
    <property type="entry name" value="Oxidoreductase molybdopterin-binding domain"/>
    <property type="match status" value="1"/>
</dbReference>
<protein>
    <recommendedName>
        <fullName evidence="4">Oxidoreductase molybdopterin-binding domain-containing protein</fullName>
    </recommendedName>
</protein>